<proteinExistence type="predicted"/>
<protein>
    <submittedName>
        <fullName evidence="1">Uncharacterized protein</fullName>
    </submittedName>
</protein>
<reference evidence="1" key="2">
    <citation type="journal article" date="2015" name="Fish Shellfish Immunol.">
        <title>Early steps in the European eel (Anguilla anguilla)-Vibrio vulnificus interaction in the gills: Role of the RtxA13 toxin.</title>
        <authorList>
            <person name="Callol A."/>
            <person name="Pajuelo D."/>
            <person name="Ebbesson L."/>
            <person name="Teles M."/>
            <person name="MacKenzie S."/>
            <person name="Amaro C."/>
        </authorList>
    </citation>
    <scope>NUCLEOTIDE SEQUENCE</scope>
</reference>
<organism evidence="1">
    <name type="scientific">Anguilla anguilla</name>
    <name type="common">European freshwater eel</name>
    <name type="synonym">Muraena anguilla</name>
    <dbReference type="NCBI Taxonomy" id="7936"/>
    <lineage>
        <taxon>Eukaryota</taxon>
        <taxon>Metazoa</taxon>
        <taxon>Chordata</taxon>
        <taxon>Craniata</taxon>
        <taxon>Vertebrata</taxon>
        <taxon>Euteleostomi</taxon>
        <taxon>Actinopterygii</taxon>
        <taxon>Neopterygii</taxon>
        <taxon>Teleostei</taxon>
        <taxon>Anguilliformes</taxon>
        <taxon>Anguillidae</taxon>
        <taxon>Anguilla</taxon>
    </lineage>
</organism>
<dbReference type="AlphaFoldDB" id="A0A0E9XIB7"/>
<evidence type="ECO:0000313" key="1">
    <source>
        <dbReference type="EMBL" id="JAI01576.1"/>
    </source>
</evidence>
<accession>A0A0E9XIB7</accession>
<dbReference type="EMBL" id="GBXM01007002">
    <property type="protein sequence ID" value="JAI01576.1"/>
    <property type="molecule type" value="Transcribed_RNA"/>
</dbReference>
<sequence length="49" mass="5518">MTVSAAFPCCYLQSPLAIMLYGALHYFKTAQKTIYCGFASIAKLLFEYQ</sequence>
<name>A0A0E9XIB7_ANGAN</name>
<reference evidence="1" key="1">
    <citation type="submission" date="2014-11" db="EMBL/GenBank/DDBJ databases">
        <authorList>
            <person name="Amaro Gonzalez C."/>
        </authorList>
    </citation>
    <scope>NUCLEOTIDE SEQUENCE</scope>
</reference>